<dbReference type="AlphaFoldDB" id="A0A9D2JDF6"/>
<dbReference type="SUPFAM" id="SSF143011">
    <property type="entry name" value="RelE-like"/>
    <property type="match status" value="1"/>
</dbReference>
<dbReference type="InterPro" id="IPR035093">
    <property type="entry name" value="RelE/ParE_toxin_dom_sf"/>
</dbReference>
<dbReference type="NCBIfam" id="TIGR02385">
    <property type="entry name" value="RelE_StbE"/>
    <property type="match status" value="1"/>
</dbReference>
<dbReference type="GO" id="GO:0006415">
    <property type="term" value="P:translational termination"/>
    <property type="evidence" value="ECO:0007669"/>
    <property type="project" value="TreeGrafter"/>
</dbReference>
<protein>
    <submittedName>
        <fullName evidence="2">Type II toxin-antitoxin system YafQ family toxin</fullName>
    </submittedName>
</protein>
<dbReference type="Gene3D" id="3.30.2310.20">
    <property type="entry name" value="RelE-like"/>
    <property type="match status" value="1"/>
</dbReference>
<accession>A0A9D2JDF6</accession>
<organism evidence="2 3">
    <name type="scientific">Candidatus Olsenella pullistercoris</name>
    <dbReference type="NCBI Taxonomy" id="2838712"/>
    <lineage>
        <taxon>Bacteria</taxon>
        <taxon>Bacillati</taxon>
        <taxon>Actinomycetota</taxon>
        <taxon>Coriobacteriia</taxon>
        <taxon>Coriobacteriales</taxon>
        <taxon>Atopobiaceae</taxon>
        <taxon>Olsenella</taxon>
    </lineage>
</organism>
<evidence type="ECO:0000313" key="2">
    <source>
        <dbReference type="EMBL" id="HIZ45563.1"/>
    </source>
</evidence>
<dbReference type="InterPro" id="IPR004386">
    <property type="entry name" value="Toxin_YafQ-like"/>
</dbReference>
<dbReference type="EMBL" id="DXBM01000011">
    <property type="protein sequence ID" value="HIZ45563.1"/>
    <property type="molecule type" value="Genomic_DNA"/>
</dbReference>
<dbReference type="GO" id="GO:0004521">
    <property type="term" value="F:RNA endonuclease activity"/>
    <property type="evidence" value="ECO:0007669"/>
    <property type="project" value="TreeGrafter"/>
</dbReference>
<dbReference type="PANTHER" id="PTHR40588:SF1">
    <property type="entry name" value="MRNA INTERFERASE TOXIN YAFQ"/>
    <property type="match status" value="1"/>
</dbReference>
<proteinExistence type="predicted"/>
<sequence>MYRLSRTGQFDRDVKACLKRRWEGEALREAIAELANSDVTPIDARMRPHALSGEWKGYRAIHVPSKKLPPKDKWVLVYRVRGSELQLVRTGSHQIYQMK</sequence>
<dbReference type="Pfam" id="PF15738">
    <property type="entry name" value="YafQ_toxin"/>
    <property type="match status" value="1"/>
</dbReference>
<evidence type="ECO:0000313" key="3">
    <source>
        <dbReference type="Proteomes" id="UP000824062"/>
    </source>
</evidence>
<keyword evidence="1" id="KW-1277">Toxin-antitoxin system</keyword>
<comment type="caution">
    <text evidence="2">The sequence shown here is derived from an EMBL/GenBank/DDBJ whole genome shotgun (WGS) entry which is preliminary data.</text>
</comment>
<reference evidence="2" key="2">
    <citation type="submission" date="2021-04" db="EMBL/GenBank/DDBJ databases">
        <authorList>
            <person name="Gilroy R."/>
        </authorList>
    </citation>
    <scope>NUCLEOTIDE SEQUENCE</scope>
    <source>
        <strain evidence="2">ChiHjej12B11-14209</strain>
    </source>
</reference>
<dbReference type="PANTHER" id="PTHR40588">
    <property type="entry name" value="MRNA INTERFERASE TOXIN YAFQ"/>
    <property type="match status" value="1"/>
</dbReference>
<name>A0A9D2JDF6_9ACTN</name>
<reference evidence="2" key="1">
    <citation type="journal article" date="2021" name="PeerJ">
        <title>Extensive microbial diversity within the chicken gut microbiome revealed by metagenomics and culture.</title>
        <authorList>
            <person name="Gilroy R."/>
            <person name="Ravi A."/>
            <person name="Getino M."/>
            <person name="Pursley I."/>
            <person name="Horton D.L."/>
            <person name="Alikhan N.F."/>
            <person name="Baker D."/>
            <person name="Gharbi K."/>
            <person name="Hall N."/>
            <person name="Watson M."/>
            <person name="Adriaenssens E.M."/>
            <person name="Foster-Nyarko E."/>
            <person name="Jarju S."/>
            <person name="Secka A."/>
            <person name="Antonio M."/>
            <person name="Oren A."/>
            <person name="Chaudhuri R.R."/>
            <person name="La Ragione R."/>
            <person name="Hildebrand F."/>
            <person name="Pallen M.J."/>
        </authorList>
    </citation>
    <scope>NUCLEOTIDE SEQUENCE</scope>
    <source>
        <strain evidence="2">ChiHjej12B11-14209</strain>
    </source>
</reference>
<evidence type="ECO:0000256" key="1">
    <source>
        <dbReference type="ARBA" id="ARBA00022649"/>
    </source>
</evidence>
<dbReference type="GO" id="GO:0006402">
    <property type="term" value="P:mRNA catabolic process"/>
    <property type="evidence" value="ECO:0007669"/>
    <property type="project" value="TreeGrafter"/>
</dbReference>
<dbReference type="Proteomes" id="UP000824062">
    <property type="component" value="Unassembled WGS sequence"/>
</dbReference>
<dbReference type="InterPro" id="IPR007712">
    <property type="entry name" value="RelE/ParE_toxin"/>
</dbReference>
<gene>
    <name evidence="2" type="ORF">IAA19_00855</name>
</gene>